<organism evidence="3 4">
    <name type="scientific">Kribbella koreensis</name>
    <dbReference type="NCBI Taxonomy" id="57909"/>
    <lineage>
        <taxon>Bacteria</taxon>
        <taxon>Bacillati</taxon>
        <taxon>Actinomycetota</taxon>
        <taxon>Actinomycetes</taxon>
        <taxon>Propionibacteriales</taxon>
        <taxon>Kribbellaceae</taxon>
        <taxon>Kribbella</taxon>
    </lineage>
</organism>
<keyword evidence="4" id="KW-1185">Reference proteome</keyword>
<evidence type="ECO:0000313" key="4">
    <source>
        <dbReference type="Proteomes" id="UP001500542"/>
    </source>
</evidence>
<evidence type="ECO:0000259" key="2">
    <source>
        <dbReference type="Pfam" id="PF19803"/>
    </source>
</evidence>
<keyword evidence="1" id="KW-1133">Transmembrane helix</keyword>
<dbReference type="Pfam" id="PF19803">
    <property type="entry name" value="DUF6286"/>
    <property type="match status" value="1"/>
</dbReference>
<keyword evidence="1" id="KW-0472">Membrane</keyword>
<sequence length="174" mass="18413">MTAAKRPVRTPAAVPVGIIGAIALGLLGAAAIRDALQALDVVKGTSWSGWLADRIKLIEPADWMLPAGIVAVLVGLWFLIAALKPRRTTQWQIGDSSVWIRPKDAARLAAGAASEVGSVLSATTSAKRRRISVDAVTTTDAAHVGEELEAAVTSRLAPLSRPPRIRTRVRLEES</sequence>
<dbReference type="Proteomes" id="UP001500542">
    <property type="component" value="Unassembled WGS sequence"/>
</dbReference>
<feature type="transmembrane region" description="Helical" evidence="1">
    <location>
        <begin position="12"/>
        <end position="32"/>
    </location>
</feature>
<proteinExistence type="predicted"/>
<dbReference type="InterPro" id="IPR046253">
    <property type="entry name" value="DUF6286"/>
</dbReference>
<reference evidence="4" key="1">
    <citation type="journal article" date="2019" name="Int. J. Syst. Evol. Microbiol.">
        <title>The Global Catalogue of Microorganisms (GCM) 10K type strain sequencing project: providing services to taxonomists for standard genome sequencing and annotation.</title>
        <authorList>
            <consortium name="The Broad Institute Genomics Platform"/>
            <consortium name="The Broad Institute Genome Sequencing Center for Infectious Disease"/>
            <person name="Wu L."/>
            <person name="Ma J."/>
        </authorList>
    </citation>
    <scope>NUCLEOTIDE SEQUENCE [LARGE SCALE GENOMIC DNA]</scope>
    <source>
        <strain evidence="4">JCM 10977</strain>
    </source>
</reference>
<comment type="caution">
    <text evidence="3">The sequence shown here is derived from an EMBL/GenBank/DDBJ whole genome shotgun (WGS) entry which is preliminary data.</text>
</comment>
<name>A0ABP4AYL3_9ACTN</name>
<dbReference type="EMBL" id="BAAAHK010000007">
    <property type="protein sequence ID" value="GAA0941689.1"/>
    <property type="molecule type" value="Genomic_DNA"/>
</dbReference>
<accession>A0ABP4AYL3</accession>
<feature type="domain" description="DUF6286" evidence="2">
    <location>
        <begin position="73"/>
        <end position="170"/>
    </location>
</feature>
<evidence type="ECO:0000256" key="1">
    <source>
        <dbReference type="SAM" id="Phobius"/>
    </source>
</evidence>
<dbReference type="RefSeq" id="WP_343970140.1">
    <property type="nucleotide sequence ID" value="NZ_BAAAHK010000007.1"/>
</dbReference>
<evidence type="ECO:0000313" key="3">
    <source>
        <dbReference type="EMBL" id="GAA0941689.1"/>
    </source>
</evidence>
<protein>
    <recommendedName>
        <fullName evidence="2">DUF6286 domain-containing protein</fullName>
    </recommendedName>
</protein>
<gene>
    <name evidence="3" type="ORF">GCM10009554_33530</name>
</gene>
<feature type="transmembrane region" description="Helical" evidence="1">
    <location>
        <begin position="63"/>
        <end position="83"/>
    </location>
</feature>
<keyword evidence="1" id="KW-0812">Transmembrane</keyword>